<accession>A0ABD1TJH9</accession>
<evidence type="ECO:0000313" key="3">
    <source>
        <dbReference type="Proteomes" id="UP001604336"/>
    </source>
</evidence>
<evidence type="ECO:0000256" key="1">
    <source>
        <dbReference type="SAM" id="Phobius"/>
    </source>
</evidence>
<keyword evidence="1" id="KW-0812">Transmembrane</keyword>
<dbReference type="AlphaFoldDB" id="A0ABD1TJH9"/>
<organism evidence="2 3">
    <name type="scientific">Abeliophyllum distichum</name>
    <dbReference type="NCBI Taxonomy" id="126358"/>
    <lineage>
        <taxon>Eukaryota</taxon>
        <taxon>Viridiplantae</taxon>
        <taxon>Streptophyta</taxon>
        <taxon>Embryophyta</taxon>
        <taxon>Tracheophyta</taxon>
        <taxon>Spermatophyta</taxon>
        <taxon>Magnoliopsida</taxon>
        <taxon>eudicotyledons</taxon>
        <taxon>Gunneridae</taxon>
        <taxon>Pentapetalae</taxon>
        <taxon>asterids</taxon>
        <taxon>lamiids</taxon>
        <taxon>Lamiales</taxon>
        <taxon>Oleaceae</taxon>
        <taxon>Forsythieae</taxon>
        <taxon>Abeliophyllum</taxon>
    </lineage>
</organism>
<sequence>MDIALLFGMSLTTPSIHPLILVYWRTLPVRSHKVNTYRCVEDGFASGKEIFRDSSGLYSQIYGLRLTLFWPFTASPEVEDFGRFRQLFATSDISFPSTVILFLIFIVRTTR</sequence>
<comment type="caution">
    <text evidence="2">The sequence shown here is derived from an EMBL/GenBank/DDBJ whole genome shotgun (WGS) entry which is preliminary data.</text>
</comment>
<keyword evidence="1" id="KW-1133">Transmembrane helix</keyword>
<proteinExistence type="predicted"/>
<name>A0ABD1TJH9_9LAMI</name>
<protein>
    <submittedName>
        <fullName evidence="2">Uncharacterized protein</fullName>
    </submittedName>
</protein>
<dbReference type="Proteomes" id="UP001604336">
    <property type="component" value="Unassembled WGS sequence"/>
</dbReference>
<dbReference type="EMBL" id="JBFOLK010000005">
    <property type="protein sequence ID" value="KAL2512871.1"/>
    <property type="molecule type" value="Genomic_DNA"/>
</dbReference>
<reference evidence="3" key="1">
    <citation type="submission" date="2024-07" db="EMBL/GenBank/DDBJ databases">
        <title>Two chromosome-level genome assemblies of Korean endemic species Abeliophyllum distichum and Forsythia ovata (Oleaceae).</title>
        <authorList>
            <person name="Jang H."/>
        </authorList>
    </citation>
    <scope>NUCLEOTIDE SEQUENCE [LARGE SCALE GENOMIC DNA]</scope>
</reference>
<evidence type="ECO:0000313" key="2">
    <source>
        <dbReference type="EMBL" id="KAL2512871.1"/>
    </source>
</evidence>
<keyword evidence="3" id="KW-1185">Reference proteome</keyword>
<gene>
    <name evidence="2" type="ORF">Adt_18471</name>
</gene>
<feature type="transmembrane region" description="Helical" evidence="1">
    <location>
        <begin position="87"/>
        <end position="107"/>
    </location>
</feature>
<keyword evidence="1" id="KW-0472">Membrane</keyword>